<dbReference type="SUPFAM" id="SSF53850">
    <property type="entry name" value="Periplasmic binding protein-like II"/>
    <property type="match status" value="1"/>
</dbReference>
<evidence type="ECO:0000313" key="2">
    <source>
        <dbReference type="Proteomes" id="UP000681720"/>
    </source>
</evidence>
<evidence type="ECO:0000313" key="1">
    <source>
        <dbReference type="EMBL" id="CAF4840884.1"/>
    </source>
</evidence>
<feature type="non-terminal residue" evidence="1">
    <location>
        <position position="1"/>
    </location>
</feature>
<proteinExistence type="predicted"/>
<name>A0A8S3BMS6_9BILA</name>
<dbReference type="Proteomes" id="UP000681720">
    <property type="component" value="Unassembled WGS sequence"/>
</dbReference>
<dbReference type="EMBL" id="CAJOBJ010159694">
    <property type="protein sequence ID" value="CAF4840884.1"/>
    <property type="molecule type" value="Genomic_DNA"/>
</dbReference>
<organism evidence="1 2">
    <name type="scientific">Rotaria magnacalcarata</name>
    <dbReference type="NCBI Taxonomy" id="392030"/>
    <lineage>
        <taxon>Eukaryota</taxon>
        <taxon>Metazoa</taxon>
        <taxon>Spiralia</taxon>
        <taxon>Gnathifera</taxon>
        <taxon>Rotifera</taxon>
        <taxon>Eurotatoria</taxon>
        <taxon>Bdelloidea</taxon>
        <taxon>Philodinida</taxon>
        <taxon>Philodinidae</taxon>
        <taxon>Rotaria</taxon>
    </lineage>
</organism>
<gene>
    <name evidence="1" type="ORF">GIL414_LOCUS48917</name>
</gene>
<sequence>DLARQTEIKYGVVRGGSTQTFFEKSDVKLFQRMWTYMQQRDDVFVASNEEGISKVR</sequence>
<reference evidence="1" key="1">
    <citation type="submission" date="2021-02" db="EMBL/GenBank/DDBJ databases">
        <authorList>
            <person name="Nowell W R."/>
        </authorList>
    </citation>
    <scope>NUCLEOTIDE SEQUENCE</scope>
</reference>
<dbReference type="Gene3D" id="3.40.190.10">
    <property type="entry name" value="Periplasmic binding protein-like II"/>
    <property type="match status" value="1"/>
</dbReference>
<comment type="caution">
    <text evidence="1">The sequence shown here is derived from an EMBL/GenBank/DDBJ whole genome shotgun (WGS) entry which is preliminary data.</text>
</comment>
<accession>A0A8S3BMS6</accession>
<dbReference type="AlphaFoldDB" id="A0A8S3BMS6"/>
<protein>
    <submittedName>
        <fullName evidence="1">Uncharacterized protein</fullName>
    </submittedName>
</protein>